<dbReference type="RefSeq" id="WP_144915656.1">
    <property type="nucleotide sequence ID" value="NZ_VLLI01000014.1"/>
</dbReference>
<protein>
    <submittedName>
        <fullName evidence="2">Uncharacterized protein</fullName>
    </submittedName>
</protein>
<dbReference type="OrthoDB" id="793305at2"/>
<evidence type="ECO:0000256" key="1">
    <source>
        <dbReference type="SAM" id="SignalP"/>
    </source>
</evidence>
<evidence type="ECO:0000313" key="2">
    <source>
        <dbReference type="EMBL" id="TWI95921.1"/>
    </source>
</evidence>
<keyword evidence="1" id="KW-0732">Signal</keyword>
<name>A0A562TQP0_9SPHI</name>
<proteinExistence type="predicted"/>
<keyword evidence="3" id="KW-1185">Reference proteome</keyword>
<feature type="chain" id="PRO_5022157519" evidence="1">
    <location>
        <begin position="20"/>
        <end position="172"/>
    </location>
</feature>
<organism evidence="2 3">
    <name type="scientific">Mucilaginibacter frigoritolerans</name>
    <dbReference type="NCBI Taxonomy" id="652788"/>
    <lineage>
        <taxon>Bacteria</taxon>
        <taxon>Pseudomonadati</taxon>
        <taxon>Bacteroidota</taxon>
        <taxon>Sphingobacteriia</taxon>
        <taxon>Sphingobacteriales</taxon>
        <taxon>Sphingobacteriaceae</taxon>
        <taxon>Mucilaginibacter</taxon>
    </lineage>
</organism>
<dbReference type="Proteomes" id="UP000317010">
    <property type="component" value="Unassembled WGS sequence"/>
</dbReference>
<dbReference type="EMBL" id="VLLI01000014">
    <property type="protein sequence ID" value="TWI95921.1"/>
    <property type="molecule type" value="Genomic_DNA"/>
</dbReference>
<evidence type="ECO:0000313" key="3">
    <source>
        <dbReference type="Proteomes" id="UP000317010"/>
    </source>
</evidence>
<sequence>MKKYIFMVAAMLLAFNAGAQKLQKPVIDKITGDTTLETKEEPMQSKLSLSTHLIGCSIMKGKGIYLCFHLREGFVEWDFYVSAGDKAIIKFADGKLIELDAAFEDHSSIHYDATPIFTAAYFYYSLNGGDIDQLKNNKIAVIRINTSMGNFDYDISDGKSEIVKKQLELIAK</sequence>
<dbReference type="AlphaFoldDB" id="A0A562TQP0"/>
<reference evidence="2 3" key="1">
    <citation type="submission" date="2019-07" db="EMBL/GenBank/DDBJ databases">
        <title>Genomic Encyclopedia of Archaeal and Bacterial Type Strains, Phase II (KMG-II): from individual species to whole genera.</title>
        <authorList>
            <person name="Goeker M."/>
        </authorList>
    </citation>
    <scope>NUCLEOTIDE SEQUENCE [LARGE SCALE GENOMIC DNA]</scope>
    <source>
        <strain evidence="2 3">ATCC BAA-1854</strain>
    </source>
</reference>
<accession>A0A562TQP0</accession>
<comment type="caution">
    <text evidence="2">The sequence shown here is derived from an EMBL/GenBank/DDBJ whole genome shotgun (WGS) entry which is preliminary data.</text>
</comment>
<feature type="signal peptide" evidence="1">
    <location>
        <begin position="1"/>
        <end position="19"/>
    </location>
</feature>
<gene>
    <name evidence="2" type="ORF">JN11_04196</name>
</gene>